<sequence length="155" mass="17375">MEELVLIFCLVKKITTEFLAKVVMTRFMATVAEIAYLEGTTTIPFTAGPTTTQSAVKIMTICSTVRAVAMSFTEIRETTSCTVVAERRSLRATRLMFSLVDQGRMYSLMSFTILRLSALWSREFCPRTLMRSPILIRATQAPTTPARVITSTCLR</sequence>
<proteinExistence type="predicted"/>
<comment type="caution">
    <text evidence="1">The sequence shown here is derived from an EMBL/GenBank/DDBJ whole genome shotgun (WGS) entry which is preliminary data.</text>
</comment>
<dbReference type="AlphaFoldDB" id="A0A0X3TKW7"/>
<dbReference type="Proteomes" id="UP000053791">
    <property type="component" value="Unassembled WGS sequence"/>
</dbReference>
<protein>
    <submittedName>
        <fullName evidence="1">Uncharacterized protein</fullName>
    </submittedName>
</protein>
<dbReference type="EMBL" id="LQBQ01000036">
    <property type="protein sequence ID" value="KUJ76299.1"/>
    <property type="molecule type" value="Genomic_DNA"/>
</dbReference>
<keyword evidence="2" id="KW-1185">Reference proteome</keyword>
<accession>A0A0X3TKW7</accession>
<evidence type="ECO:0000313" key="2">
    <source>
        <dbReference type="Proteomes" id="UP000053791"/>
    </source>
</evidence>
<name>A0A0X3TKW7_9RHOB</name>
<gene>
    <name evidence="1" type="ORF">AVO45_13435</name>
</gene>
<organism evidence="1 2">
    <name type="scientific">Ruegeria marisrubri</name>
    <dbReference type="NCBI Taxonomy" id="1685379"/>
    <lineage>
        <taxon>Bacteria</taxon>
        <taxon>Pseudomonadati</taxon>
        <taxon>Pseudomonadota</taxon>
        <taxon>Alphaproteobacteria</taxon>
        <taxon>Rhodobacterales</taxon>
        <taxon>Roseobacteraceae</taxon>
        <taxon>Ruegeria</taxon>
    </lineage>
</organism>
<reference evidence="1 2" key="1">
    <citation type="submission" date="2015-12" db="EMBL/GenBank/DDBJ databases">
        <authorList>
            <person name="Shamseldin A."/>
            <person name="Moawad H."/>
            <person name="Abd El-Rahim W.M."/>
            <person name="Sadowsky M.J."/>
        </authorList>
    </citation>
    <scope>NUCLEOTIDE SEQUENCE [LARGE SCALE GENOMIC DNA]</scope>
    <source>
        <strain evidence="1 2">ZGT118</strain>
    </source>
</reference>
<evidence type="ECO:0000313" key="1">
    <source>
        <dbReference type="EMBL" id="KUJ76299.1"/>
    </source>
</evidence>